<dbReference type="GO" id="GO:0003700">
    <property type="term" value="F:DNA-binding transcription factor activity"/>
    <property type="evidence" value="ECO:0007669"/>
    <property type="project" value="InterPro"/>
</dbReference>
<dbReference type="GO" id="GO:0043565">
    <property type="term" value="F:sequence-specific DNA binding"/>
    <property type="evidence" value="ECO:0007669"/>
    <property type="project" value="InterPro"/>
</dbReference>
<dbReference type="AlphaFoldDB" id="A0A6M0S240"/>
<keyword evidence="1" id="KW-0805">Transcription regulation</keyword>
<evidence type="ECO:0000259" key="4">
    <source>
        <dbReference type="PROSITE" id="PS01124"/>
    </source>
</evidence>
<reference evidence="5 6" key="1">
    <citation type="journal article" date="2020" name="Microb. Ecol.">
        <title>Ecogenomics of the Marine Benthic Filamentous Cyanobacterium Adonisia.</title>
        <authorList>
            <person name="Walter J.M."/>
            <person name="Coutinho F.H."/>
            <person name="Leomil L."/>
            <person name="Hargreaves P.I."/>
            <person name="Campeao M.E."/>
            <person name="Vieira V.V."/>
            <person name="Silva B.S."/>
            <person name="Fistarol G.O."/>
            <person name="Salomon P.S."/>
            <person name="Sawabe T."/>
            <person name="Mino S."/>
            <person name="Hosokawa M."/>
            <person name="Miyashita H."/>
            <person name="Maruyama F."/>
            <person name="van Verk M.C."/>
            <person name="Dutilh B.E."/>
            <person name="Thompson C.C."/>
            <person name="Thompson F.L."/>
        </authorList>
    </citation>
    <scope>NUCLEOTIDE SEQUENCE [LARGE SCALE GENOMIC DNA]</scope>
    <source>
        <strain evidence="5 6">CCMR0082</strain>
    </source>
</reference>
<dbReference type="PANTHER" id="PTHR46796:SF13">
    <property type="entry name" value="HTH-TYPE TRANSCRIPTIONAL ACTIVATOR RHAS"/>
    <property type="match status" value="1"/>
</dbReference>
<dbReference type="RefSeq" id="WP_163660403.1">
    <property type="nucleotide sequence ID" value="NZ_QZCE01000001.1"/>
</dbReference>
<dbReference type="InterPro" id="IPR046532">
    <property type="entry name" value="DUF6597"/>
</dbReference>
<gene>
    <name evidence="5" type="ORF">D0962_05125</name>
</gene>
<proteinExistence type="predicted"/>
<evidence type="ECO:0000313" key="6">
    <source>
        <dbReference type="Proteomes" id="UP000473574"/>
    </source>
</evidence>
<dbReference type="InterPro" id="IPR018060">
    <property type="entry name" value="HTH_AraC"/>
</dbReference>
<dbReference type="Proteomes" id="UP000473574">
    <property type="component" value="Unassembled WGS sequence"/>
</dbReference>
<dbReference type="PANTHER" id="PTHR46796">
    <property type="entry name" value="HTH-TYPE TRANSCRIPTIONAL ACTIVATOR RHAS-RELATED"/>
    <property type="match status" value="1"/>
</dbReference>
<evidence type="ECO:0000256" key="3">
    <source>
        <dbReference type="ARBA" id="ARBA00023163"/>
    </source>
</evidence>
<dbReference type="Pfam" id="PF12833">
    <property type="entry name" value="HTH_18"/>
    <property type="match status" value="1"/>
</dbReference>
<evidence type="ECO:0000256" key="1">
    <source>
        <dbReference type="ARBA" id="ARBA00023015"/>
    </source>
</evidence>
<dbReference type="PROSITE" id="PS01124">
    <property type="entry name" value="HTH_ARAC_FAMILY_2"/>
    <property type="match status" value="1"/>
</dbReference>
<dbReference type="EMBL" id="QZCE01000001">
    <property type="protein sequence ID" value="NEZ62163.1"/>
    <property type="molecule type" value="Genomic_DNA"/>
</dbReference>
<dbReference type="InterPro" id="IPR050204">
    <property type="entry name" value="AraC_XylS_family_regulators"/>
</dbReference>
<name>A0A6M0S240_9CYAN</name>
<accession>A0A6M0S240</accession>
<dbReference type="Pfam" id="PF20240">
    <property type="entry name" value="DUF6597"/>
    <property type="match status" value="1"/>
</dbReference>
<feature type="domain" description="HTH araC/xylS-type" evidence="4">
    <location>
        <begin position="166"/>
        <end position="262"/>
    </location>
</feature>
<organism evidence="5 6">
    <name type="scientific">Adonisia turfae CCMR0082</name>
    <dbReference type="NCBI Taxonomy" id="2304604"/>
    <lineage>
        <taxon>Bacteria</taxon>
        <taxon>Bacillati</taxon>
        <taxon>Cyanobacteriota</taxon>
        <taxon>Adonisia</taxon>
        <taxon>Adonisia turfae</taxon>
    </lineage>
</organism>
<evidence type="ECO:0000313" key="5">
    <source>
        <dbReference type="EMBL" id="NEZ62163.1"/>
    </source>
</evidence>
<comment type="caution">
    <text evidence="5">The sequence shown here is derived from an EMBL/GenBank/DDBJ whole genome shotgun (WGS) entry which is preliminary data.</text>
</comment>
<dbReference type="Gene3D" id="1.10.10.60">
    <property type="entry name" value="Homeodomain-like"/>
    <property type="match status" value="1"/>
</dbReference>
<keyword evidence="2" id="KW-0238">DNA-binding</keyword>
<evidence type="ECO:0000256" key="2">
    <source>
        <dbReference type="ARBA" id="ARBA00023125"/>
    </source>
</evidence>
<keyword evidence="3" id="KW-0804">Transcription</keyword>
<dbReference type="SMART" id="SM00342">
    <property type="entry name" value="HTH_ARAC"/>
    <property type="match status" value="1"/>
</dbReference>
<protein>
    <submittedName>
        <fullName evidence="5">AraC family transcriptional regulator</fullName>
    </submittedName>
</protein>
<sequence>MTVLLIYKTYKPNSYLSSLVKFYWQFELNSDLQTVYTERVIPSGELQLIFHYRTPFKEISKHSQSLIQPQCLICGQQTEYKDVMTAPGSVGMLAVVFYPCAFRAFFPNPVNEFTNQSIALDNILPVEIKALQERIIEANGVYARILLIENFLLRRLSIPNDFSLAQEAVNIIAGENGQIAVNEVASKLDISKRQLERTFLRNVGISPKKFGRIVRLNTSIKHFERATSLTTLTYEAGYFDPSHLIRDFREFTGLSPKAFFRHPCQLPE</sequence>